<dbReference type="PANTHER" id="PTHR32063:SF8">
    <property type="entry name" value="CATION EFFLUX PROTEIN"/>
    <property type="match status" value="1"/>
</dbReference>
<dbReference type="Gene3D" id="3.30.70.1430">
    <property type="entry name" value="Multidrug efflux transporter AcrB pore domain"/>
    <property type="match status" value="2"/>
</dbReference>
<feature type="transmembrane region" description="Helical" evidence="1">
    <location>
        <begin position="458"/>
        <end position="477"/>
    </location>
</feature>
<feature type="transmembrane region" description="Helical" evidence="1">
    <location>
        <begin position="360"/>
        <end position="380"/>
    </location>
</feature>
<keyword evidence="1" id="KW-0812">Transmembrane</keyword>
<accession>A0AAQ0JFT6</accession>
<dbReference type="SUPFAM" id="SSF82693">
    <property type="entry name" value="Multidrug efflux transporter AcrB pore domain, PN1, PN2, PC1 and PC2 subdomains"/>
    <property type="match status" value="2"/>
</dbReference>
<protein>
    <submittedName>
        <fullName evidence="2">AcrB/AcrD/AcrF family protein</fullName>
    </submittedName>
</protein>
<feature type="transmembrane region" description="Helical" evidence="1">
    <location>
        <begin position="334"/>
        <end position="353"/>
    </location>
</feature>
<reference evidence="2 3" key="1">
    <citation type="submission" date="2018-06" db="EMBL/GenBank/DDBJ databases">
        <title>Towards the identification of Burkholderia cepacia strain which caused fatal septicemia.</title>
        <authorList>
            <person name="Bui L.A.T."/>
            <person name="Zakharova I.B."/>
            <person name="Shpak I.M."/>
            <person name="Teteryatnikova N."/>
            <person name="Ustinov D.V."/>
            <person name="Kuzyutina Y.A."/>
            <person name="Nguyen H.N."/>
            <person name="Antonov A.S."/>
            <person name="Avdyusheva E.F."/>
            <person name="Victorov D.V."/>
        </authorList>
    </citation>
    <scope>NUCLEOTIDE SEQUENCE [LARGE SCALE GENOMIC DNA]</scope>
    <source>
        <strain evidence="2 3">PT02</strain>
    </source>
</reference>
<dbReference type="GO" id="GO:0005886">
    <property type="term" value="C:plasma membrane"/>
    <property type="evidence" value="ECO:0007669"/>
    <property type="project" value="TreeGrafter"/>
</dbReference>
<dbReference type="EMBL" id="QLUZ01000037">
    <property type="protein sequence ID" value="RAP98891.1"/>
    <property type="molecule type" value="Genomic_DNA"/>
</dbReference>
<dbReference type="GeneID" id="56664222"/>
<feature type="transmembrane region" description="Helical" evidence="1">
    <location>
        <begin position="912"/>
        <end position="930"/>
    </location>
</feature>
<evidence type="ECO:0000313" key="2">
    <source>
        <dbReference type="EMBL" id="RAP98891.1"/>
    </source>
</evidence>
<feature type="transmembrane region" description="Helical" evidence="1">
    <location>
        <begin position="987"/>
        <end position="1006"/>
    </location>
</feature>
<dbReference type="PRINTS" id="PR00702">
    <property type="entry name" value="ACRIFLAVINRP"/>
</dbReference>
<organism evidence="2 3">
    <name type="scientific">Burkholderia cepacia</name>
    <name type="common">Pseudomonas cepacia</name>
    <dbReference type="NCBI Taxonomy" id="292"/>
    <lineage>
        <taxon>Bacteria</taxon>
        <taxon>Pseudomonadati</taxon>
        <taxon>Pseudomonadota</taxon>
        <taxon>Betaproteobacteria</taxon>
        <taxon>Burkholderiales</taxon>
        <taxon>Burkholderiaceae</taxon>
        <taxon>Burkholderia</taxon>
        <taxon>Burkholderia cepacia complex</taxon>
    </lineage>
</organism>
<comment type="caution">
    <text evidence="2">The sequence shown here is derived from an EMBL/GenBank/DDBJ whole genome shotgun (WGS) entry which is preliminary data.</text>
</comment>
<dbReference type="PANTHER" id="PTHR32063">
    <property type="match status" value="1"/>
</dbReference>
<feature type="transmembrane region" description="Helical" evidence="1">
    <location>
        <begin position="1018"/>
        <end position="1041"/>
    </location>
</feature>
<sequence>MWIVNLALRRPYTFIVMAIMIVLATPLALMRTPVDVLPAINIPVISVIWNYSGFSATEMTNRITSVHERILTTTVNNIQHVESTSLPGIAVVKVFLQPGANVQTAIAQTVSSAQAIVRQMPQGATPPLVITYSASSIPVIQLGLSSKTLSEQSLADIALNFLRPQLITVPGVQIPFPYGGRTRVVAIDLDPQALLAKGLTPADIVNAVNAQNLVLPTGTAKMGQTEYRIDTNASADTVADINNLPVQTVNGATTYLREVASVRDGFAPQTNVVRQNGQRGVLISILKSGDASTLKVVSDLKALLPKVIPTLPEGLTITPLFDQSVFVDAAVQGVIHEALIAAVLTAMMILLFLGNWRSTLIIAISIPLSIFTSLIALSALGETINIMTLGGLALAVGILVDDATVTIENIERHLHLGTNLHDAILEGAGEIAVPAFVSTLCICIVFVPMFFLTGVARFLFVPLAEAVVFAMLASYVLSRTLVPTLAMLLFRPQQASTGPDRSTSRFARIHHAFNEAFERLRAWYIVLLSILLVRRRFYATCFLGFCVLSTGLVFVLGRDFFPNADSGNIRLHMRAPTGYRIEETARLADQVERVIRATVPPDELGAIVDNLGLPVSGINLSYSNAGTIGTLDGELLIALKPGHRATQHYVQALRTVLPERFPGVEFFFQPSDIITQILNFGQPAAIDLQVLGNDLASNMTIASSLMKKFRQIPGAVDVHVLQRNDEPTLLADMDRTRMQQLNLSAQNVAQNMLISLSGSSQTTPSFWINPRTGVQYPLQIQTPQYNISSVDDLLGTPISASGRTGMPLQLLGNLVQVRSTANPAVITHYNIRPAIDVYVSVEGRDLGAVAGEIDRIVSDARATLPRGTELTMRGQIETMRTSYLGLGAGVAMAIVLVYLLIVVNFQSWLDPLIIISAMPAALAGIVWMLFITGTHLSVPALTGAIMTVGVATANSILVVSFARQRLEAGAPPLTAALEAGATRIRPVLMTALAMIIGMVPMALGLGEGAEQNAPLGRAVIGGLLFATVSTLLFVPLVFGGVHARLARRRARQAGH</sequence>
<feature type="transmembrane region" description="Helical" evidence="1">
    <location>
        <begin position="12"/>
        <end position="30"/>
    </location>
</feature>
<gene>
    <name evidence="2" type="ORF">DPR02_36435</name>
</gene>
<dbReference type="InterPro" id="IPR027463">
    <property type="entry name" value="AcrB_DN_DC_subdom"/>
</dbReference>
<dbReference type="Gene3D" id="3.30.70.1440">
    <property type="entry name" value="Multidrug efflux transporter AcrB pore domain"/>
    <property type="match status" value="1"/>
</dbReference>
<dbReference type="InterPro" id="IPR001036">
    <property type="entry name" value="Acrflvin-R"/>
</dbReference>
<dbReference type="GO" id="GO:0042910">
    <property type="term" value="F:xenobiotic transmembrane transporter activity"/>
    <property type="evidence" value="ECO:0007669"/>
    <property type="project" value="TreeGrafter"/>
</dbReference>
<feature type="transmembrane region" description="Helical" evidence="1">
    <location>
        <begin position="936"/>
        <end position="959"/>
    </location>
</feature>
<dbReference type="AlphaFoldDB" id="A0AAQ0JFT6"/>
<dbReference type="Pfam" id="PF00873">
    <property type="entry name" value="ACR_tran"/>
    <property type="match status" value="1"/>
</dbReference>
<feature type="transmembrane region" description="Helical" evidence="1">
    <location>
        <begin position="537"/>
        <end position="557"/>
    </location>
</feature>
<evidence type="ECO:0000256" key="1">
    <source>
        <dbReference type="SAM" id="Phobius"/>
    </source>
</evidence>
<proteinExistence type="predicted"/>
<evidence type="ECO:0000313" key="3">
    <source>
        <dbReference type="Proteomes" id="UP000248899"/>
    </source>
</evidence>
<keyword evidence="1" id="KW-0472">Membrane</keyword>
<feature type="transmembrane region" description="Helical" evidence="1">
    <location>
        <begin position="431"/>
        <end position="452"/>
    </location>
</feature>
<dbReference type="RefSeq" id="WP_111943378.1">
    <property type="nucleotide sequence ID" value="NZ_CADEVE010000001.1"/>
</dbReference>
<name>A0AAQ0JFT6_BURCE</name>
<dbReference type="Proteomes" id="UP000248899">
    <property type="component" value="Unassembled WGS sequence"/>
</dbReference>
<feature type="transmembrane region" description="Helical" evidence="1">
    <location>
        <begin position="883"/>
        <end position="905"/>
    </location>
</feature>
<dbReference type="SUPFAM" id="SSF82714">
    <property type="entry name" value="Multidrug efflux transporter AcrB TolC docking domain, DN and DC subdomains"/>
    <property type="match status" value="1"/>
</dbReference>
<dbReference type="Gene3D" id="3.30.2090.10">
    <property type="entry name" value="Multidrug efflux transporter AcrB TolC docking domain, DN and DC subdomains"/>
    <property type="match status" value="2"/>
</dbReference>
<feature type="transmembrane region" description="Helical" evidence="1">
    <location>
        <begin position="386"/>
        <end position="410"/>
    </location>
</feature>
<dbReference type="SUPFAM" id="SSF82866">
    <property type="entry name" value="Multidrug efflux transporter AcrB transmembrane domain"/>
    <property type="match status" value="2"/>
</dbReference>
<dbReference type="Gene3D" id="3.30.70.1320">
    <property type="entry name" value="Multidrug efflux transporter AcrB pore domain like"/>
    <property type="match status" value="1"/>
</dbReference>
<dbReference type="Gene3D" id="1.20.1640.10">
    <property type="entry name" value="Multidrug efflux transporter AcrB transmembrane domain"/>
    <property type="match status" value="2"/>
</dbReference>
<keyword evidence="1" id="KW-1133">Transmembrane helix</keyword>